<evidence type="ECO:0000256" key="1">
    <source>
        <dbReference type="SAM" id="Phobius"/>
    </source>
</evidence>
<keyword evidence="1" id="KW-0472">Membrane</keyword>
<dbReference type="Proteomes" id="UP000008120">
    <property type="component" value="Chromosome"/>
</dbReference>
<accession>E6P8F2</accession>
<evidence type="ECO:0000313" key="3">
    <source>
        <dbReference type="EMBL" id="BAJ50213.1"/>
    </source>
</evidence>
<reference evidence="3 4" key="2">
    <citation type="journal article" date="2011" name="Nucleic Acids Res.">
        <title>Insights into the evolution of Archaea and eukaryotic protein modifier systems revealed by the genome of a novel archaeal group.</title>
        <authorList>
            <person name="Nunoura T."/>
            <person name="Takaki Y."/>
            <person name="Kakuta J."/>
            <person name="Nishi S."/>
            <person name="Sugahara J."/>
            <person name="Kazama H."/>
            <person name="Chee G."/>
            <person name="Hattori M."/>
            <person name="Kanai A."/>
            <person name="Atomi H."/>
            <person name="Takai K."/>
            <person name="Takami H."/>
        </authorList>
    </citation>
    <scope>NUCLEOTIDE SEQUENCE [LARGE SCALE GENOMIC DNA]</scope>
</reference>
<dbReference type="Pfam" id="PF01882">
    <property type="entry name" value="DUF58"/>
    <property type="match status" value="1"/>
</dbReference>
<proteinExistence type="predicted"/>
<sequence length="418" mass="47245">MKLTAQGYKTLVSMFIIVFFASTVSVYRALSLSIYIVGVFIPLYCFFAASSLRMLSQNDFLFSRHVRRALLRKGEHAEVRVKVENKSGRRVRVRVLERIDGLKVVEGSVQAERNLAPDELLELSYTVTSHGRGIGLLGPLVVHVLDDYGMVYKEFTLGEEVKIVFTEHVIGQPKLSDAVKTVFPTPYAGTGSSHEYGVDDIFREITRYEEGQPLKAVDWRRTARENGEIFVRRFDKQNRLRICLVLDYSHGNILGNPSLLDSVVGAVSTLASSVLERGDSVTIVVPGAREGVVKATGLRDYFRLLTFLSTVAPVSQYRIVDWLEYLHGFDAVFMVGRFANLDEASLKTVAEKVRLYGGVLYLLVPTLENVTRPAKALEVLEQARVQRLRKIYGHVYLVRQTDLLNYLVHLHRSLRMMI</sequence>
<evidence type="ECO:0000313" key="4">
    <source>
        <dbReference type="Proteomes" id="UP000008120"/>
    </source>
</evidence>
<dbReference type="BioCyc" id="CCAL311458:G131R-357-MONOMER"/>
<name>E6P8F2_CALS0</name>
<gene>
    <name evidence="3" type="ORF">CSUB_C0352</name>
</gene>
<dbReference type="PANTHER" id="PTHR34351">
    <property type="entry name" value="SLR1927 PROTEIN-RELATED"/>
    <property type="match status" value="1"/>
</dbReference>
<keyword evidence="1" id="KW-0812">Transmembrane</keyword>
<dbReference type="InterPro" id="IPR002881">
    <property type="entry name" value="DUF58"/>
</dbReference>
<dbReference type="PANTHER" id="PTHR34351:SF1">
    <property type="entry name" value="SLR1927 PROTEIN"/>
    <property type="match status" value="1"/>
</dbReference>
<dbReference type="STRING" id="311458.CSUB_C0352"/>
<feature type="transmembrane region" description="Helical" evidence="1">
    <location>
        <begin position="33"/>
        <end position="55"/>
    </location>
</feature>
<dbReference type="KEGG" id="csu:CSUB_C0352"/>
<feature type="domain" description="DUF58" evidence="2">
    <location>
        <begin position="207"/>
        <end position="316"/>
    </location>
</feature>
<feature type="transmembrane region" description="Helical" evidence="1">
    <location>
        <begin position="7"/>
        <end position="27"/>
    </location>
</feature>
<dbReference type="AlphaFoldDB" id="E6P8F2"/>
<protein>
    <recommendedName>
        <fullName evidence="2">DUF58 domain-containing protein</fullName>
    </recommendedName>
</protein>
<keyword evidence="1" id="KW-1133">Transmembrane helix</keyword>
<organism evidence="3 4">
    <name type="scientific">Caldiarchaeum subterraneum</name>
    <dbReference type="NCBI Taxonomy" id="311458"/>
    <lineage>
        <taxon>Archaea</taxon>
        <taxon>Nitrososphaerota</taxon>
        <taxon>Candidatus Caldarchaeales</taxon>
        <taxon>Candidatus Caldarchaeaceae</taxon>
        <taxon>Candidatus Caldarchaeum</taxon>
    </lineage>
</organism>
<evidence type="ECO:0000259" key="2">
    <source>
        <dbReference type="Pfam" id="PF01882"/>
    </source>
</evidence>
<reference evidence="3 4" key="1">
    <citation type="journal article" date="2005" name="Environ. Microbiol.">
        <title>Genetic and functional properties of uncultivated thermophilic crenarchaeotes from a subsurface gold mine as revealed by analysis of genome fragments.</title>
        <authorList>
            <person name="Nunoura T."/>
            <person name="Hirayama H."/>
            <person name="Takami H."/>
            <person name="Oida H."/>
            <person name="Nishi S."/>
            <person name="Shimamura S."/>
            <person name="Suzuki Y."/>
            <person name="Inagaki F."/>
            <person name="Takai K."/>
            <person name="Nealson K.H."/>
            <person name="Horikoshi K."/>
        </authorList>
    </citation>
    <scope>NUCLEOTIDE SEQUENCE [LARGE SCALE GENOMIC DNA]</scope>
</reference>
<dbReference type="EMBL" id="BA000048">
    <property type="protein sequence ID" value="BAJ50213.1"/>
    <property type="molecule type" value="Genomic_DNA"/>
</dbReference>